<dbReference type="AlphaFoldDB" id="A0AAD1F657"/>
<protein>
    <submittedName>
        <fullName evidence="1">Uncharacterized protein</fullName>
    </submittedName>
</protein>
<name>A0AAD1F657_PREIN</name>
<sequence length="51" mass="6063">MQGKLYFLATHLYLYYLVGKDTFLSYLTSEAYNLYIYKWGTKVLKLSVLTK</sequence>
<evidence type="ECO:0000313" key="2">
    <source>
        <dbReference type="Proteomes" id="UP000067008"/>
    </source>
</evidence>
<proteinExistence type="predicted"/>
<reference evidence="1 2" key="1">
    <citation type="submission" date="2015-07" db="EMBL/GenBank/DDBJ databases">
        <title>Complete genome sequence of Prevotella intermedia strain 17-2.</title>
        <authorList>
            <person name="Nambu T."/>
        </authorList>
    </citation>
    <scope>NUCLEOTIDE SEQUENCE [LARGE SCALE GENOMIC DNA]</scope>
    <source>
        <strain evidence="1 2">17-2</strain>
    </source>
</reference>
<evidence type="ECO:0000313" key="1">
    <source>
        <dbReference type="EMBL" id="BAR94803.1"/>
    </source>
</evidence>
<dbReference type="Proteomes" id="UP000067008">
    <property type="component" value="Chromosome 2"/>
</dbReference>
<gene>
    <name evidence="1" type="ORF">PI172_0075</name>
</gene>
<organism evidence="1 2">
    <name type="scientific">Prevotella intermedia</name>
    <dbReference type="NCBI Taxonomy" id="28131"/>
    <lineage>
        <taxon>Bacteria</taxon>
        <taxon>Pseudomonadati</taxon>
        <taxon>Bacteroidota</taxon>
        <taxon>Bacteroidia</taxon>
        <taxon>Bacteroidales</taxon>
        <taxon>Prevotellaceae</taxon>
        <taxon>Prevotella</taxon>
    </lineage>
</organism>
<dbReference type="EMBL" id="AP014925">
    <property type="protein sequence ID" value="BAR94803.1"/>
    <property type="molecule type" value="Genomic_DNA"/>
</dbReference>
<accession>A0AAD1F657</accession>